<keyword evidence="2" id="KW-0472">Membrane</keyword>
<evidence type="ECO:0000313" key="4">
    <source>
        <dbReference type="Proteomes" id="UP000054007"/>
    </source>
</evidence>
<organism evidence="3 4">
    <name type="scientific">Cylindrobasidium torrendii FP15055 ss-10</name>
    <dbReference type="NCBI Taxonomy" id="1314674"/>
    <lineage>
        <taxon>Eukaryota</taxon>
        <taxon>Fungi</taxon>
        <taxon>Dikarya</taxon>
        <taxon>Basidiomycota</taxon>
        <taxon>Agaricomycotina</taxon>
        <taxon>Agaricomycetes</taxon>
        <taxon>Agaricomycetidae</taxon>
        <taxon>Agaricales</taxon>
        <taxon>Marasmiineae</taxon>
        <taxon>Physalacriaceae</taxon>
        <taxon>Cylindrobasidium</taxon>
    </lineage>
</organism>
<keyword evidence="2" id="KW-1133">Transmembrane helix</keyword>
<proteinExistence type="predicted"/>
<feature type="region of interest" description="Disordered" evidence="1">
    <location>
        <begin position="125"/>
        <end position="152"/>
    </location>
</feature>
<keyword evidence="4" id="KW-1185">Reference proteome</keyword>
<name>A0A0D7B0E9_9AGAR</name>
<evidence type="ECO:0000313" key="3">
    <source>
        <dbReference type="EMBL" id="KIY63619.1"/>
    </source>
</evidence>
<evidence type="ECO:0000256" key="1">
    <source>
        <dbReference type="SAM" id="MobiDB-lite"/>
    </source>
</evidence>
<accession>A0A0D7B0E9</accession>
<keyword evidence="2" id="KW-0812">Transmembrane</keyword>
<dbReference type="Proteomes" id="UP000054007">
    <property type="component" value="Unassembled WGS sequence"/>
</dbReference>
<evidence type="ECO:0000256" key="2">
    <source>
        <dbReference type="SAM" id="Phobius"/>
    </source>
</evidence>
<dbReference type="EMBL" id="KN880684">
    <property type="protein sequence ID" value="KIY63619.1"/>
    <property type="molecule type" value="Genomic_DNA"/>
</dbReference>
<reference evidence="3 4" key="1">
    <citation type="journal article" date="2015" name="Fungal Genet. Biol.">
        <title>Evolution of novel wood decay mechanisms in Agaricales revealed by the genome sequences of Fistulina hepatica and Cylindrobasidium torrendii.</title>
        <authorList>
            <person name="Floudas D."/>
            <person name="Held B.W."/>
            <person name="Riley R."/>
            <person name="Nagy L.G."/>
            <person name="Koehler G."/>
            <person name="Ransdell A.S."/>
            <person name="Younus H."/>
            <person name="Chow J."/>
            <person name="Chiniquy J."/>
            <person name="Lipzen A."/>
            <person name="Tritt A."/>
            <person name="Sun H."/>
            <person name="Haridas S."/>
            <person name="LaButti K."/>
            <person name="Ohm R.A."/>
            <person name="Kues U."/>
            <person name="Blanchette R.A."/>
            <person name="Grigoriev I.V."/>
            <person name="Minto R.E."/>
            <person name="Hibbett D.S."/>
        </authorList>
    </citation>
    <scope>NUCLEOTIDE SEQUENCE [LARGE SCALE GENOMIC DNA]</scope>
    <source>
        <strain evidence="3 4">FP15055 ss-10</strain>
    </source>
</reference>
<feature type="transmembrane region" description="Helical" evidence="2">
    <location>
        <begin position="69"/>
        <end position="94"/>
    </location>
</feature>
<protein>
    <submittedName>
        <fullName evidence="3">Uncharacterized protein</fullName>
    </submittedName>
</protein>
<sequence length="176" mass="19167">MTGALATSNTFKVKDPPYASKALSCTSPEVEYRTLTRAVTTTITASGLQPTNDTLLADATNLMHYEQRVVLGLSVALGVTAFIILLLSVYALLLRHRLSKSPSMASLEIPSHHQRLHTRVQAVVHGGDRKTSPPSRRMFAQPGGHTRRRGGVGEAVTPFTLQLPVEMQREKKVVAL</sequence>
<gene>
    <name evidence="3" type="ORF">CYLTODRAFT_425960</name>
</gene>
<dbReference type="AlphaFoldDB" id="A0A0D7B0E9"/>